<dbReference type="InterPro" id="IPR011989">
    <property type="entry name" value="ARM-like"/>
</dbReference>
<dbReference type="SUPFAM" id="SSF48371">
    <property type="entry name" value="ARM repeat"/>
    <property type="match status" value="1"/>
</dbReference>
<sequence>DWAFSSSRLKMSAISASEKVDGFTRKSMRKAQKQRKSQGSSQFRTQSALVELSPLPQLKDVPSTEQQELFTQKLQQCCMLFDFMDSVIDLKSKEIKRATLNELVEYVSTNRGVLVETAYPEITSMVSTLMCDFMSYLSDMLCLVYEFLLRFLENPDFQPSIAKRYIDQKFVLQLLELFDSEDPRERDFLKTILHRIYGKFLGLRAFIRKQINNIFLRFIYETDHFNGVAELLEILGSIINGFALPLKAEHKQFLMKVLIPMHTAKGLALFHAQLAYCVVQFLEKDPTLTEPVIRGLLKFWPKTCSQKEVMYLGEIEEILDVIEPTQFKKIEEPLFKQISRCVANPHFQVAERALYFWNNEYILSLIEENIDQVLPIMFGSLYRISKEHWNPTIISLVYNVLKTLMEMNSTLFDELTASYKADRQR</sequence>
<dbReference type="PIRSF" id="PIRSF028043">
    <property type="entry name" value="PP2A_B56"/>
    <property type="match status" value="1"/>
</dbReference>
<dbReference type="GO" id="GO:0005634">
    <property type="term" value="C:nucleus"/>
    <property type="evidence" value="ECO:0007669"/>
    <property type="project" value="TreeGrafter"/>
</dbReference>
<comment type="similarity">
    <text evidence="1">Belongs to the phosphatase 2A regulatory subunit B56 family.</text>
</comment>
<reference evidence="4" key="2">
    <citation type="submission" date="2025-09" db="UniProtKB">
        <authorList>
            <consortium name="Ensembl"/>
        </authorList>
    </citation>
    <scope>IDENTIFICATION</scope>
</reference>
<evidence type="ECO:0000256" key="1">
    <source>
        <dbReference type="ARBA" id="ARBA00009745"/>
    </source>
</evidence>
<proteinExistence type="inferred from homology"/>
<dbReference type="GO" id="GO:0072542">
    <property type="term" value="F:protein phosphatase activator activity"/>
    <property type="evidence" value="ECO:0007669"/>
    <property type="project" value="TreeGrafter"/>
</dbReference>
<evidence type="ECO:0000256" key="3">
    <source>
        <dbReference type="SAM" id="MobiDB-lite"/>
    </source>
</evidence>
<dbReference type="InterPro" id="IPR016024">
    <property type="entry name" value="ARM-type_fold"/>
</dbReference>
<keyword evidence="5" id="KW-1185">Reference proteome</keyword>
<dbReference type="AlphaFoldDB" id="A0A8C5F3A0"/>
<organism evidence="4 5">
    <name type="scientific">Gadus morhua</name>
    <name type="common">Atlantic cod</name>
    <dbReference type="NCBI Taxonomy" id="8049"/>
    <lineage>
        <taxon>Eukaryota</taxon>
        <taxon>Metazoa</taxon>
        <taxon>Chordata</taxon>
        <taxon>Craniata</taxon>
        <taxon>Vertebrata</taxon>
        <taxon>Euteleostomi</taxon>
        <taxon>Actinopterygii</taxon>
        <taxon>Neopterygii</taxon>
        <taxon>Teleostei</taxon>
        <taxon>Neoteleostei</taxon>
        <taxon>Acanthomorphata</taxon>
        <taxon>Zeiogadaria</taxon>
        <taxon>Gadariae</taxon>
        <taxon>Gadiformes</taxon>
        <taxon>Gadoidei</taxon>
        <taxon>Gadidae</taxon>
        <taxon>Gadus</taxon>
    </lineage>
</organism>
<evidence type="ECO:0000313" key="5">
    <source>
        <dbReference type="Proteomes" id="UP000694546"/>
    </source>
</evidence>
<dbReference type="GO" id="GO:0005829">
    <property type="term" value="C:cytosol"/>
    <property type="evidence" value="ECO:0007669"/>
    <property type="project" value="TreeGrafter"/>
</dbReference>
<dbReference type="Proteomes" id="UP000694546">
    <property type="component" value="Chromosome 21"/>
</dbReference>
<dbReference type="InterPro" id="IPR002554">
    <property type="entry name" value="PP2A_B56"/>
</dbReference>
<accession>A0A8C5F3A0</accession>
<dbReference type="Pfam" id="PF01603">
    <property type="entry name" value="B56"/>
    <property type="match status" value="1"/>
</dbReference>
<reference evidence="4" key="1">
    <citation type="submission" date="2025-08" db="UniProtKB">
        <authorList>
            <consortium name="Ensembl"/>
        </authorList>
    </citation>
    <scope>IDENTIFICATION</scope>
</reference>
<feature type="region of interest" description="Disordered" evidence="3">
    <location>
        <begin position="21"/>
        <end position="45"/>
    </location>
</feature>
<gene>
    <name evidence="4" type="primary">PPP2R5A</name>
</gene>
<protein>
    <recommendedName>
        <fullName evidence="2">Serine/threonine protein phosphatase 2A regulatory subunit</fullName>
    </recommendedName>
</protein>
<dbReference type="PANTHER" id="PTHR10257:SF6">
    <property type="entry name" value="SERINE_THREONINE-PROTEIN PHOSPHATASE 2A 56 KDA REGULATORY SUBUNIT ALPHA ISOFORM"/>
    <property type="match status" value="1"/>
</dbReference>
<evidence type="ECO:0000256" key="2">
    <source>
        <dbReference type="PIRNR" id="PIRNR028043"/>
    </source>
</evidence>
<dbReference type="Gene3D" id="1.25.10.10">
    <property type="entry name" value="Leucine-rich Repeat Variant"/>
    <property type="match status" value="1"/>
</dbReference>
<feature type="compositionally biased region" description="Basic residues" evidence="3">
    <location>
        <begin position="26"/>
        <end position="36"/>
    </location>
</feature>
<name>A0A8C5F3A0_GADMO</name>
<dbReference type="PANTHER" id="PTHR10257">
    <property type="entry name" value="SERINE/THREONINE PROTEIN PHOSPHATASE 2A PP2A REGULATORY SUBUNIT B"/>
    <property type="match status" value="1"/>
</dbReference>
<evidence type="ECO:0000313" key="4">
    <source>
        <dbReference type="Ensembl" id="ENSGMOP00000000268.2"/>
    </source>
</evidence>
<dbReference type="GO" id="GO:0000159">
    <property type="term" value="C:protein phosphatase type 2A complex"/>
    <property type="evidence" value="ECO:0007669"/>
    <property type="project" value="UniProtKB-UniRule"/>
</dbReference>
<dbReference type="GO" id="GO:0007165">
    <property type="term" value="P:signal transduction"/>
    <property type="evidence" value="ECO:0007669"/>
    <property type="project" value="InterPro"/>
</dbReference>
<dbReference type="GeneTree" id="ENSGT01030000234620"/>
<dbReference type="Ensembl" id="ENSGMOT00000000277.2">
    <property type="protein sequence ID" value="ENSGMOP00000000268.2"/>
    <property type="gene ID" value="ENSGMOG00000000268.2"/>
</dbReference>